<keyword evidence="3" id="KW-0028">Amino-acid biosynthesis</keyword>
<comment type="similarity">
    <text evidence="1 3">Belongs to the LeuD family. LeuD type 2 subfamily.</text>
</comment>
<organism evidence="5 6">
    <name type="scientific">Tumebacillus lacus</name>
    <dbReference type="NCBI Taxonomy" id="2995335"/>
    <lineage>
        <taxon>Bacteria</taxon>
        <taxon>Bacillati</taxon>
        <taxon>Bacillota</taxon>
        <taxon>Bacilli</taxon>
        <taxon>Bacillales</taxon>
        <taxon>Alicyclobacillaceae</taxon>
        <taxon>Tumebacillus</taxon>
    </lineage>
</organism>
<keyword evidence="3" id="KW-0100">Branched-chain amino acid biosynthesis</keyword>
<protein>
    <recommendedName>
        <fullName evidence="3">3-isopropylmalate dehydratase small subunit</fullName>
        <ecNumber evidence="3">4.2.1.33</ecNumber>
    </recommendedName>
    <alternativeName>
        <fullName evidence="3">Alpha-IPM isomerase</fullName>
        <shortName evidence="3">IPMI</shortName>
    </alternativeName>
    <alternativeName>
        <fullName evidence="3">Isopropylmalate isomerase</fullName>
    </alternativeName>
</protein>
<comment type="function">
    <text evidence="3">Catalyzes the isomerization between 2-isopropylmalate and 3-isopropylmalate, via the formation of 2-isopropylmaleate.</text>
</comment>
<dbReference type="Pfam" id="PF00694">
    <property type="entry name" value="Aconitase_C"/>
    <property type="match status" value="1"/>
</dbReference>
<evidence type="ECO:0000256" key="3">
    <source>
        <dbReference type="HAMAP-Rule" id="MF_01032"/>
    </source>
</evidence>
<evidence type="ECO:0000313" key="5">
    <source>
        <dbReference type="EMBL" id="MCX7571641.1"/>
    </source>
</evidence>
<name>A0ABT3X7L4_9BACL</name>
<dbReference type="EC" id="4.2.1.33" evidence="3"/>
<reference evidence="5 6" key="1">
    <citation type="submission" date="2022-11" db="EMBL/GenBank/DDBJ databases">
        <title>Study of microbial diversity in lake waters.</title>
        <authorList>
            <person name="Zhang J."/>
        </authorList>
    </citation>
    <scope>NUCLEOTIDE SEQUENCE [LARGE SCALE GENOMIC DNA]</scope>
    <source>
        <strain evidence="5 6">DT12</strain>
    </source>
</reference>
<dbReference type="InterPro" id="IPR033940">
    <property type="entry name" value="IPMI_Swivel"/>
</dbReference>
<comment type="subunit">
    <text evidence="3">Heterodimer of LeuC and LeuD.</text>
</comment>
<proteinExistence type="inferred from homology"/>
<dbReference type="PANTHER" id="PTHR43345:SF2">
    <property type="entry name" value="3-ISOPROPYLMALATE DEHYDRATASE SMALL SUBUNIT 1"/>
    <property type="match status" value="1"/>
</dbReference>
<evidence type="ECO:0000313" key="6">
    <source>
        <dbReference type="Proteomes" id="UP001208017"/>
    </source>
</evidence>
<keyword evidence="2 3" id="KW-0456">Lyase</keyword>
<comment type="pathway">
    <text evidence="3">Amino-acid biosynthesis; L-leucine biosynthesis; L-leucine from 3-methyl-2-oxobutanoate: step 2/4.</text>
</comment>
<keyword evidence="6" id="KW-1185">Reference proteome</keyword>
<feature type="domain" description="Aconitase A/isopropylmalate dehydratase small subunit swivel" evidence="4">
    <location>
        <begin position="50"/>
        <end position="100"/>
    </location>
</feature>
<dbReference type="InterPro" id="IPR015928">
    <property type="entry name" value="Aconitase/3IPM_dehydase_swvl"/>
</dbReference>
<dbReference type="SUPFAM" id="SSF52016">
    <property type="entry name" value="LeuD/IlvD-like"/>
    <property type="match status" value="1"/>
</dbReference>
<dbReference type="HAMAP" id="MF_01032">
    <property type="entry name" value="LeuD_type2"/>
    <property type="match status" value="1"/>
</dbReference>
<sequence>MNLKGNAHTFERDMNTDVIIAGRYVASTDPKVLASRIFEDLDPTLSTRIQPGDIFVADANFGCGSSREHAPLAIKGAEVSCVIAPSFARIFYRNAINIGLPILECKGIYEVTEPGDEIEVDLKSGVVKNVTKGLEFQASPFPEFILSLIEQGGLMEKVVADLNR</sequence>
<evidence type="ECO:0000256" key="1">
    <source>
        <dbReference type="ARBA" id="ARBA00009869"/>
    </source>
</evidence>
<evidence type="ECO:0000259" key="4">
    <source>
        <dbReference type="Pfam" id="PF00694"/>
    </source>
</evidence>
<evidence type="ECO:0000256" key="2">
    <source>
        <dbReference type="ARBA" id="ARBA00023239"/>
    </source>
</evidence>
<dbReference type="Gene3D" id="3.20.19.10">
    <property type="entry name" value="Aconitase, domain 4"/>
    <property type="match status" value="1"/>
</dbReference>
<gene>
    <name evidence="3" type="primary">leuD</name>
    <name evidence="5" type="ORF">OS242_16995</name>
</gene>
<keyword evidence="3" id="KW-0432">Leucine biosynthesis</keyword>
<dbReference type="InterPro" id="IPR000573">
    <property type="entry name" value="AconitaseA/IPMdHydase_ssu_swvl"/>
</dbReference>
<comment type="catalytic activity">
    <reaction evidence="3">
        <text>(2R,3S)-3-isopropylmalate = (2S)-2-isopropylmalate</text>
        <dbReference type="Rhea" id="RHEA:32287"/>
        <dbReference type="ChEBI" id="CHEBI:1178"/>
        <dbReference type="ChEBI" id="CHEBI:35121"/>
        <dbReference type="EC" id="4.2.1.33"/>
    </reaction>
</comment>
<dbReference type="EMBL" id="JAPMLT010000012">
    <property type="protein sequence ID" value="MCX7571641.1"/>
    <property type="molecule type" value="Genomic_DNA"/>
</dbReference>
<comment type="caution">
    <text evidence="5">The sequence shown here is derived from an EMBL/GenBank/DDBJ whole genome shotgun (WGS) entry which is preliminary data.</text>
</comment>
<dbReference type="Proteomes" id="UP001208017">
    <property type="component" value="Unassembled WGS sequence"/>
</dbReference>
<dbReference type="NCBIfam" id="TIGR02087">
    <property type="entry name" value="LEUD_arch"/>
    <property type="match status" value="1"/>
</dbReference>
<dbReference type="RefSeq" id="WP_267152891.1">
    <property type="nucleotide sequence ID" value="NZ_JAPMLT010000012.1"/>
</dbReference>
<dbReference type="CDD" id="cd01577">
    <property type="entry name" value="IPMI_Swivel"/>
    <property type="match status" value="1"/>
</dbReference>
<dbReference type="InterPro" id="IPR050075">
    <property type="entry name" value="LeuD"/>
</dbReference>
<accession>A0ABT3X7L4</accession>
<dbReference type="InterPro" id="IPR011827">
    <property type="entry name" value="LeuD_type2/HacB/DmdB"/>
</dbReference>
<dbReference type="PANTHER" id="PTHR43345">
    <property type="entry name" value="3-ISOPROPYLMALATE DEHYDRATASE SMALL SUBUNIT 2-RELATED-RELATED"/>
    <property type="match status" value="1"/>
</dbReference>